<proteinExistence type="predicted"/>
<gene>
    <name evidence="1" type="ORF">CDAR_463001</name>
</gene>
<reference evidence="1 2" key="1">
    <citation type="submission" date="2021-06" db="EMBL/GenBank/DDBJ databases">
        <title>Caerostris darwini draft genome.</title>
        <authorList>
            <person name="Kono N."/>
            <person name="Arakawa K."/>
        </authorList>
    </citation>
    <scope>NUCLEOTIDE SEQUENCE [LARGE SCALE GENOMIC DNA]</scope>
</reference>
<comment type="caution">
    <text evidence="1">The sequence shown here is derived from an EMBL/GenBank/DDBJ whole genome shotgun (WGS) entry which is preliminary data.</text>
</comment>
<dbReference type="Proteomes" id="UP001054837">
    <property type="component" value="Unassembled WGS sequence"/>
</dbReference>
<evidence type="ECO:0000313" key="2">
    <source>
        <dbReference type="Proteomes" id="UP001054837"/>
    </source>
</evidence>
<sequence>MAAVMITGRKEDSDSQRRKLIPLLDPLNPTTDNDKALRQSLVHYTSSFPKTASCIRLDHLDTIRLFIKVLHLIFIIRFLREA</sequence>
<protein>
    <submittedName>
        <fullName evidence="1">Uncharacterized protein</fullName>
    </submittedName>
</protein>
<accession>A0AAV4Q7Q9</accession>
<keyword evidence="2" id="KW-1185">Reference proteome</keyword>
<organism evidence="1 2">
    <name type="scientific">Caerostris darwini</name>
    <dbReference type="NCBI Taxonomy" id="1538125"/>
    <lineage>
        <taxon>Eukaryota</taxon>
        <taxon>Metazoa</taxon>
        <taxon>Ecdysozoa</taxon>
        <taxon>Arthropoda</taxon>
        <taxon>Chelicerata</taxon>
        <taxon>Arachnida</taxon>
        <taxon>Araneae</taxon>
        <taxon>Araneomorphae</taxon>
        <taxon>Entelegynae</taxon>
        <taxon>Araneoidea</taxon>
        <taxon>Araneidae</taxon>
        <taxon>Caerostris</taxon>
    </lineage>
</organism>
<evidence type="ECO:0000313" key="1">
    <source>
        <dbReference type="EMBL" id="GIY05419.1"/>
    </source>
</evidence>
<dbReference type="AlphaFoldDB" id="A0AAV4Q7Q9"/>
<dbReference type="EMBL" id="BPLQ01004074">
    <property type="protein sequence ID" value="GIY05419.1"/>
    <property type="molecule type" value="Genomic_DNA"/>
</dbReference>
<name>A0AAV4Q7Q9_9ARAC</name>